<dbReference type="KEGG" id="gaw:V144x_33010"/>
<feature type="transmembrane region" description="Helical" evidence="1">
    <location>
        <begin position="153"/>
        <end position="171"/>
    </location>
</feature>
<keyword evidence="1" id="KW-0472">Membrane</keyword>
<organism evidence="2 3">
    <name type="scientific">Gimesia aquarii</name>
    <dbReference type="NCBI Taxonomy" id="2527964"/>
    <lineage>
        <taxon>Bacteria</taxon>
        <taxon>Pseudomonadati</taxon>
        <taxon>Planctomycetota</taxon>
        <taxon>Planctomycetia</taxon>
        <taxon>Planctomycetales</taxon>
        <taxon>Planctomycetaceae</taxon>
        <taxon>Gimesia</taxon>
    </lineage>
</organism>
<feature type="transmembrane region" description="Helical" evidence="1">
    <location>
        <begin position="288"/>
        <end position="308"/>
    </location>
</feature>
<feature type="transmembrane region" description="Helical" evidence="1">
    <location>
        <begin position="125"/>
        <end position="147"/>
    </location>
</feature>
<dbReference type="InterPro" id="IPR014550">
    <property type="entry name" value="UCP028704_OpgC"/>
</dbReference>
<dbReference type="Proteomes" id="UP000318704">
    <property type="component" value="Chromosome"/>
</dbReference>
<protein>
    <submittedName>
        <fullName evidence="2">OpgC protein</fullName>
    </submittedName>
</protein>
<accession>A0A517VXT7</accession>
<feature type="transmembrane region" description="Helical" evidence="1">
    <location>
        <begin position="208"/>
        <end position="229"/>
    </location>
</feature>
<evidence type="ECO:0000313" key="3">
    <source>
        <dbReference type="Proteomes" id="UP000318704"/>
    </source>
</evidence>
<feature type="transmembrane region" description="Helical" evidence="1">
    <location>
        <begin position="329"/>
        <end position="349"/>
    </location>
</feature>
<evidence type="ECO:0000256" key="1">
    <source>
        <dbReference type="SAM" id="Phobius"/>
    </source>
</evidence>
<proteinExistence type="predicted"/>
<dbReference type="RefSeq" id="WP_144986111.1">
    <property type="nucleotide sequence ID" value="NZ_CP037920.1"/>
</dbReference>
<keyword evidence="1" id="KW-0812">Transmembrane</keyword>
<sequence length="379" mass="43830">MVPSDLTQLEKCYHRDLRIDFFRGLALLMILIDHVESMLGESFISQFTLQGVGSCDAAEVFVFLSGYLYGRVYNRVYLKEGYKACVKKSLYRGIRLYLATLLTLCCCLIVSIPFAIYNNQISQRLFLFPLIQWPLQAFLYFLDLIYAPYGFEILHLYIIFFLFLFPVLFLILKKSSKLAWFLSIGLYVLSQCFSWFTIPVPYSQYSPFYFNLSSWQFLFFIGMVIGMRTHSRRLTLLQNRFLKNIALLIVLSIVYFKFTEQKFLSDEVLTSPYWFIFMRMVKSKQTLGPLRLINILALAYYINSITSAQGNFWKTKLAFPLVLCGQHSLLVYCSGLIFVYATVVLSNMLHLGSEWTLVLHSIGGGCSILVALAANRKTK</sequence>
<feature type="transmembrane region" description="Helical" evidence="1">
    <location>
        <begin position="96"/>
        <end position="118"/>
    </location>
</feature>
<dbReference type="AlphaFoldDB" id="A0A517VXT7"/>
<name>A0A517VXT7_9PLAN</name>
<feature type="transmembrane region" description="Helical" evidence="1">
    <location>
        <begin position="178"/>
        <end position="196"/>
    </location>
</feature>
<dbReference type="Pfam" id="PF10129">
    <property type="entry name" value="OpgC_C"/>
    <property type="match status" value="1"/>
</dbReference>
<reference evidence="2 3" key="1">
    <citation type="submission" date="2019-03" db="EMBL/GenBank/DDBJ databases">
        <title>Deep-cultivation of Planctomycetes and their phenomic and genomic characterization uncovers novel biology.</title>
        <authorList>
            <person name="Wiegand S."/>
            <person name="Jogler M."/>
            <person name="Boedeker C."/>
            <person name="Pinto D."/>
            <person name="Vollmers J."/>
            <person name="Rivas-Marin E."/>
            <person name="Kohn T."/>
            <person name="Peeters S.H."/>
            <person name="Heuer A."/>
            <person name="Rast P."/>
            <person name="Oberbeckmann S."/>
            <person name="Bunk B."/>
            <person name="Jeske O."/>
            <person name="Meyerdierks A."/>
            <person name="Storesund J.E."/>
            <person name="Kallscheuer N."/>
            <person name="Luecker S."/>
            <person name="Lage O.M."/>
            <person name="Pohl T."/>
            <person name="Merkel B.J."/>
            <person name="Hornburger P."/>
            <person name="Mueller R.-W."/>
            <person name="Bruemmer F."/>
            <person name="Labrenz M."/>
            <person name="Spormann A.M."/>
            <person name="Op den Camp H."/>
            <person name="Overmann J."/>
            <person name="Amann R."/>
            <person name="Jetten M.S.M."/>
            <person name="Mascher T."/>
            <person name="Medema M.H."/>
            <person name="Devos D.P."/>
            <person name="Kaster A.-K."/>
            <person name="Ovreas L."/>
            <person name="Rohde M."/>
            <person name="Galperin M.Y."/>
            <person name="Jogler C."/>
        </authorList>
    </citation>
    <scope>NUCLEOTIDE SEQUENCE [LARGE SCALE GENOMIC DNA]</scope>
    <source>
        <strain evidence="2 3">V144</strain>
    </source>
</reference>
<keyword evidence="1" id="KW-1133">Transmembrane helix</keyword>
<dbReference type="PIRSF" id="PIRSF028704">
    <property type="entry name" value="UPC028704"/>
    <property type="match status" value="1"/>
</dbReference>
<dbReference type="PANTHER" id="PTHR38592:SF3">
    <property type="entry name" value="BLL4819 PROTEIN"/>
    <property type="match status" value="1"/>
</dbReference>
<evidence type="ECO:0000313" key="2">
    <source>
        <dbReference type="EMBL" id="QDT97819.1"/>
    </source>
</evidence>
<gene>
    <name evidence="2" type="ORF">V144x_33010</name>
</gene>
<dbReference type="EMBL" id="CP037920">
    <property type="protein sequence ID" value="QDT97819.1"/>
    <property type="molecule type" value="Genomic_DNA"/>
</dbReference>
<dbReference type="PANTHER" id="PTHR38592">
    <property type="entry name" value="BLL4819 PROTEIN"/>
    <property type="match status" value="1"/>
</dbReference>
<feature type="transmembrane region" description="Helical" evidence="1">
    <location>
        <begin position="241"/>
        <end position="258"/>
    </location>
</feature>
<feature type="transmembrane region" description="Helical" evidence="1">
    <location>
        <begin position="355"/>
        <end position="374"/>
    </location>
</feature>